<sequence length="146" mass="15280">MEMTDEIRIKAPKALVYEALNDPDMLKAAIPGCESLEQVSDEELEAKVVLKVGPVKATFGGKVTLDRSGAPDSFSLKGEGSGGVAGFAKGGADVVLVADGDETILRYTAKAEIGGKIAMLGSRLINSTAQKLAEQFFTNFSARLAS</sequence>
<keyword evidence="2" id="KW-1185">Reference proteome</keyword>
<dbReference type="Gene3D" id="3.30.530.20">
    <property type="match status" value="1"/>
</dbReference>
<dbReference type="InterPro" id="IPR010419">
    <property type="entry name" value="CO_DH_gsu"/>
</dbReference>
<dbReference type="InterPro" id="IPR023393">
    <property type="entry name" value="START-like_dom_sf"/>
</dbReference>
<evidence type="ECO:0000313" key="1">
    <source>
        <dbReference type="EMBL" id="MET3614240.1"/>
    </source>
</evidence>
<dbReference type="EMBL" id="JBEPMB010000003">
    <property type="protein sequence ID" value="MET3614240.1"/>
    <property type="molecule type" value="Genomic_DNA"/>
</dbReference>
<organism evidence="1 2">
    <name type="scientific">Rhizobium aquaticum</name>
    <dbReference type="NCBI Taxonomy" id="1549636"/>
    <lineage>
        <taxon>Bacteria</taxon>
        <taxon>Pseudomonadati</taxon>
        <taxon>Pseudomonadota</taxon>
        <taxon>Alphaproteobacteria</taxon>
        <taxon>Hyphomicrobiales</taxon>
        <taxon>Rhizobiaceae</taxon>
        <taxon>Rhizobium/Agrobacterium group</taxon>
        <taxon>Rhizobium</taxon>
    </lineage>
</organism>
<dbReference type="RefSeq" id="WP_354556747.1">
    <property type="nucleotide sequence ID" value="NZ_JBEPMB010000003.1"/>
</dbReference>
<proteinExistence type="predicted"/>
<evidence type="ECO:0000313" key="2">
    <source>
        <dbReference type="Proteomes" id="UP001549047"/>
    </source>
</evidence>
<dbReference type="Proteomes" id="UP001549047">
    <property type="component" value="Unassembled WGS sequence"/>
</dbReference>
<accession>A0ABV2J2R0</accession>
<dbReference type="Pfam" id="PF06240">
    <property type="entry name" value="COXG"/>
    <property type="match status" value="1"/>
</dbReference>
<comment type="caution">
    <text evidence="1">The sequence shown here is derived from an EMBL/GenBank/DDBJ whole genome shotgun (WGS) entry which is preliminary data.</text>
</comment>
<dbReference type="SUPFAM" id="SSF55961">
    <property type="entry name" value="Bet v1-like"/>
    <property type="match status" value="1"/>
</dbReference>
<dbReference type="CDD" id="cd05018">
    <property type="entry name" value="CoxG"/>
    <property type="match status" value="1"/>
</dbReference>
<name>A0ABV2J2R0_9HYPH</name>
<reference evidence="1 2" key="1">
    <citation type="submission" date="2024-06" db="EMBL/GenBank/DDBJ databases">
        <title>Genomic Encyclopedia of Type Strains, Phase IV (KMG-IV): sequencing the most valuable type-strain genomes for metagenomic binning, comparative biology and taxonomic classification.</title>
        <authorList>
            <person name="Goeker M."/>
        </authorList>
    </citation>
    <scope>NUCLEOTIDE SEQUENCE [LARGE SCALE GENOMIC DNA]</scope>
    <source>
        <strain evidence="1 2">DSM 29780</strain>
    </source>
</reference>
<protein>
    <submittedName>
        <fullName evidence="1">Carbon monoxide dehydrogenase subunit G</fullName>
    </submittedName>
</protein>
<dbReference type="PANTHER" id="PTHR38588">
    <property type="entry name" value="BLL0334 PROTEIN"/>
    <property type="match status" value="1"/>
</dbReference>
<dbReference type="PANTHER" id="PTHR38588:SF1">
    <property type="entry name" value="BLL0334 PROTEIN"/>
    <property type="match status" value="1"/>
</dbReference>
<gene>
    <name evidence="1" type="ORF">ABID16_002577</name>
</gene>